<feature type="compositionally biased region" description="Polar residues" evidence="1">
    <location>
        <begin position="125"/>
        <end position="135"/>
    </location>
</feature>
<feature type="transmembrane region" description="Helical" evidence="2">
    <location>
        <begin position="25"/>
        <end position="44"/>
    </location>
</feature>
<dbReference type="RefSeq" id="WP_394836796.1">
    <property type="nucleotide sequence ID" value="NZ_CP089929.1"/>
</dbReference>
<keyword evidence="2" id="KW-1133">Transmembrane helix</keyword>
<evidence type="ECO:0000313" key="3">
    <source>
        <dbReference type="EMBL" id="WXB07136.1"/>
    </source>
</evidence>
<accession>A0ABZ2LD68</accession>
<feature type="region of interest" description="Disordered" evidence="1">
    <location>
        <begin position="88"/>
        <end position="135"/>
    </location>
</feature>
<organism evidence="3 4">
    <name type="scientific">Pendulispora rubella</name>
    <dbReference type="NCBI Taxonomy" id="2741070"/>
    <lineage>
        <taxon>Bacteria</taxon>
        <taxon>Pseudomonadati</taxon>
        <taxon>Myxococcota</taxon>
        <taxon>Myxococcia</taxon>
        <taxon>Myxococcales</taxon>
        <taxon>Sorangiineae</taxon>
        <taxon>Pendulisporaceae</taxon>
        <taxon>Pendulispora</taxon>
    </lineage>
</organism>
<name>A0ABZ2LD68_9BACT</name>
<evidence type="ECO:0000313" key="4">
    <source>
        <dbReference type="Proteomes" id="UP001374803"/>
    </source>
</evidence>
<evidence type="ECO:0000256" key="1">
    <source>
        <dbReference type="SAM" id="MobiDB-lite"/>
    </source>
</evidence>
<feature type="compositionally biased region" description="Gly residues" evidence="1">
    <location>
        <begin position="96"/>
        <end position="116"/>
    </location>
</feature>
<evidence type="ECO:0000256" key="2">
    <source>
        <dbReference type="SAM" id="Phobius"/>
    </source>
</evidence>
<keyword evidence="2" id="KW-0812">Transmembrane</keyword>
<protein>
    <submittedName>
        <fullName evidence="3">Uncharacterized protein</fullName>
    </submittedName>
</protein>
<keyword evidence="4" id="KW-1185">Reference proteome</keyword>
<dbReference type="Proteomes" id="UP001374803">
    <property type="component" value="Chromosome"/>
</dbReference>
<proteinExistence type="predicted"/>
<sequence>MRISIIRRVRTLFADRRGNSDLTTYMLLTAAGAAMVGLTLPSLFSSSNSAAKTFQNQVNVLERGANPGGAGGIGSGIGSGSGWTFNVGKDGVSVSGPGGISGSVGGGGSGGSGGGQQSLQPSQQAINSTTQTLTQ</sequence>
<keyword evidence="2" id="KW-0472">Membrane</keyword>
<gene>
    <name evidence="3" type="ORF">LVJ94_07795</name>
</gene>
<reference evidence="3" key="1">
    <citation type="submission" date="2021-12" db="EMBL/GenBank/DDBJ databases">
        <title>Discovery of the Pendulisporaceae a myxobacterial family with distinct sporulation behavior and unique specialized metabolism.</title>
        <authorList>
            <person name="Garcia R."/>
            <person name="Popoff A."/>
            <person name="Bader C.D."/>
            <person name="Loehr J."/>
            <person name="Walesch S."/>
            <person name="Walt C."/>
            <person name="Boldt J."/>
            <person name="Bunk B."/>
            <person name="Haeckl F.J.F.P.J."/>
            <person name="Gunesch A.P."/>
            <person name="Birkelbach J."/>
            <person name="Nuebel U."/>
            <person name="Pietschmann T."/>
            <person name="Bach T."/>
            <person name="Mueller R."/>
        </authorList>
    </citation>
    <scope>NUCLEOTIDE SEQUENCE</scope>
    <source>
        <strain evidence="3">MSr11367</strain>
    </source>
</reference>
<dbReference type="EMBL" id="CP089983">
    <property type="protein sequence ID" value="WXB07136.1"/>
    <property type="molecule type" value="Genomic_DNA"/>
</dbReference>